<proteinExistence type="predicted"/>
<feature type="region of interest" description="Disordered" evidence="1">
    <location>
        <begin position="252"/>
        <end position="364"/>
    </location>
</feature>
<dbReference type="KEGG" id="vg:80541299"/>
<feature type="compositionally biased region" description="Basic residues" evidence="1">
    <location>
        <begin position="320"/>
        <end position="331"/>
    </location>
</feature>
<dbReference type="GO" id="GO:0019028">
    <property type="term" value="C:viral capsid"/>
    <property type="evidence" value="ECO:0007669"/>
    <property type="project" value="InterPro"/>
</dbReference>
<dbReference type="RefSeq" id="YP_010802529.1">
    <property type="nucleotide sequence ID" value="NC_077025.1"/>
</dbReference>
<evidence type="ECO:0000313" key="2">
    <source>
        <dbReference type="EMBL" id="QED40613.1"/>
    </source>
</evidence>
<feature type="compositionally biased region" description="Acidic residues" evidence="1">
    <location>
        <begin position="289"/>
        <end position="298"/>
    </location>
</feature>
<keyword evidence="3" id="KW-1185">Reference proteome</keyword>
<dbReference type="Proteomes" id="UP001162233">
    <property type="component" value="Segment"/>
</dbReference>
<evidence type="ECO:0000313" key="3">
    <source>
        <dbReference type="Proteomes" id="UP001162233"/>
    </source>
</evidence>
<accession>A0A5B8YSD8</accession>
<feature type="compositionally biased region" description="Basic and acidic residues" evidence="1">
    <location>
        <begin position="258"/>
        <end position="273"/>
    </location>
</feature>
<protein>
    <submittedName>
        <fullName evidence="2">VP80</fullName>
    </submittedName>
</protein>
<feature type="compositionally biased region" description="Low complexity" evidence="1">
    <location>
        <begin position="332"/>
        <end position="351"/>
    </location>
</feature>
<dbReference type="SMR" id="A0A5B8YSD8"/>
<dbReference type="InterPro" id="IPR009893">
    <property type="entry name" value="Nucleo_P80/P87"/>
</dbReference>
<evidence type="ECO:0000256" key="1">
    <source>
        <dbReference type="SAM" id="MobiDB-lite"/>
    </source>
</evidence>
<reference evidence="2" key="1">
    <citation type="journal article" date="2019" name="Viruses">
        <title>A Novel Alphabaculovirus from the Soybean Looper, Chrysodeixis includens, that Produces Tetrahedral Occlusion Bodies and Encodes Two Copies of he65.</title>
        <authorList>
            <person name="Harrison R.L."/>
            <person name="Rowley D.L."/>
            <person name="Popham H.J.R."/>
        </authorList>
    </citation>
    <scope>NUCLEOTIDE SEQUENCE</scope>
    <source>
        <strain evidence="2">ChinNPV-1</strain>
    </source>
</reference>
<dbReference type="EMBL" id="MK746083">
    <property type="protein sequence ID" value="QED40613.1"/>
    <property type="molecule type" value="Genomic_DNA"/>
</dbReference>
<dbReference type="Pfam" id="PF07267">
    <property type="entry name" value="Nucleo_P87"/>
    <property type="match status" value="1"/>
</dbReference>
<name>A0A5B8YSD8_9ABAC</name>
<dbReference type="GeneID" id="80541299"/>
<sequence>MNKDIETTINNNSFQIKLNFGETLYKYLKYVRPQETDNLLQFRRKLDSLDENYDLANFALDNVISQMRNLLVYVSPGPPVNIDPSSSSVTTANLIFSSDDDFDMIRMYIANLINNETLRPLTYQALIELHQNLQNKTKLYADDFLVDIKLDAADCENNPLLQKFLATFRNYGVADCIDSNNLRYYVELLKSEDLSTLPPTIAEAINVIILNINSPVKIQVTLDQQEYLSLTGSKNNNIRALFNRYNELTPIRFTNKQDPAEPEKRPLKRKTAEETSSQKADVHVLIETTTDDDDDDIYDRETIVKSGAESVISTTNSSTQRRKRRRKKIKKSSVSSSLSSINQISESQNSSQNDREISYYNTLPPTTGSTNIQTNIFIDNVKQTTKPILALPQLFQYIIQIISKNVDDSMLTCPSAYLNTVIGAENYLNKLETIQNMNLSTVDNRVHFYELLRPLALYSVNDKDIANSIWFITVAGSYFEKSAEHFNNIRLSLIDHSNNSRRNNMGVVLDDPDRVALFIIKYNFLWHYRQFISKLVSSYIKAFGDERILKVLRVYDMSVRTKFESIPIKFNHNKVYRGPIADIVKLMNAQFAELV</sequence>
<organism evidence="2 3">
    <name type="scientific">Chrysodeixis includens nucleopolyhedrovirus</name>
    <dbReference type="NCBI Taxonomy" id="1207438"/>
    <lineage>
        <taxon>Viruses</taxon>
        <taxon>Viruses incertae sedis</taxon>
        <taxon>Naldaviricetes</taxon>
        <taxon>Lefavirales</taxon>
        <taxon>Baculoviridae</taxon>
        <taxon>Alphabaculovirus</taxon>
        <taxon>Alphabaculovirus chrincludentis</taxon>
        <taxon>Alphabaculovirus alterchrincludentis</taxon>
    </lineage>
</organism>